<feature type="region of interest" description="Disordered" evidence="7">
    <location>
        <begin position="1"/>
        <end position="25"/>
    </location>
</feature>
<dbReference type="InterPro" id="IPR011701">
    <property type="entry name" value="MFS"/>
</dbReference>
<keyword evidence="2" id="KW-0813">Transport</keyword>
<dbReference type="InterPro" id="IPR020846">
    <property type="entry name" value="MFS_dom"/>
</dbReference>
<dbReference type="EMBL" id="JBHSJC010000002">
    <property type="protein sequence ID" value="MFC4830004.1"/>
    <property type="molecule type" value="Genomic_DNA"/>
</dbReference>
<dbReference type="PANTHER" id="PTHR23517:SF3">
    <property type="entry name" value="INTEGRAL MEMBRANE TRANSPORT PROTEIN"/>
    <property type="match status" value="1"/>
</dbReference>
<dbReference type="Pfam" id="PF07690">
    <property type="entry name" value="MFS_1"/>
    <property type="match status" value="1"/>
</dbReference>
<feature type="transmembrane region" description="Helical" evidence="8">
    <location>
        <begin position="266"/>
        <end position="287"/>
    </location>
</feature>
<dbReference type="Proteomes" id="UP001595960">
    <property type="component" value="Unassembled WGS sequence"/>
</dbReference>
<name>A0ABV9R8T7_9MICO</name>
<evidence type="ECO:0000256" key="1">
    <source>
        <dbReference type="ARBA" id="ARBA00004651"/>
    </source>
</evidence>
<keyword evidence="4 8" id="KW-0812">Transmembrane</keyword>
<keyword evidence="5 8" id="KW-1133">Transmembrane helix</keyword>
<feature type="transmembrane region" description="Helical" evidence="8">
    <location>
        <begin position="294"/>
        <end position="314"/>
    </location>
</feature>
<evidence type="ECO:0000313" key="11">
    <source>
        <dbReference type="Proteomes" id="UP001595960"/>
    </source>
</evidence>
<accession>A0ABV9R8T7</accession>
<feature type="transmembrane region" description="Helical" evidence="8">
    <location>
        <begin position="155"/>
        <end position="179"/>
    </location>
</feature>
<evidence type="ECO:0000256" key="3">
    <source>
        <dbReference type="ARBA" id="ARBA00022475"/>
    </source>
</evidence>
<feature type="transmembrane region" description="Helical" evidence="8">
    <location>
        <begin position="125"/>
        <end position="143"/>
    </location>
</feature>
<dbReference type="InterPro" id="IPR036259">
    <property type="entry name" value="MFS_trans_sf"/>
</dbReference>
<keyword evidence="11" id="KW-1185">Reference proteome</keyword>
<dbReference type="Gene3D" id="1.20.1250.20">
    <property type="entry name" value="MFS general substrate transporter like domains"/>
    <property type="match status" value="2"/>
</dbReference>
<comment type="subcellular location">
    <subcellularLocation>
        <location evidence="1">Cell membrane</location>
        <topology evidence="1">Multi-pass membrane protein</topology>
    </subcellularLocation>
</comment>
<evidence type="ECO:0000256" key="4">
    <source>
        <dbReference type="ARBA" id="ARBA00022692"/>
    </source>
</evidence>
<comment type="caution">
    <text evidence="10">The sequence shown here is derived from an EMBL/GenBank/DDBJ whole genome shotgun (WGS) entry which is preliminary data.</text>
</comment>
<sequence length="414" mass="41899">MDTTLLTPAPSGRTSRGTEHRRPTLSRKPSFVLTAGIVGLGLFASVTPSPIYPTYQAAWDLSPLTLTLVYATYAIGVLLALLIAGTASDEVGRRPVLLVAVAGLIAATILSALAPGVVWLVVARAVQGIATGLALSTAGAALLDLHPRRDAAAAGLANGVASSVGIALGVLVASLLVQYDWAPRVLPYLAQLAFLAVAAVGVMAMPETVARRGGLRWRIRRPSVPIAARGPFTVAALAVTASWSLGGLLFSLGPALGAELFDTADVILSSACIVALASTATISQLVFRRLPPRQAAAAGSAALAIGVALISYSAATGSGAVFLIGAAVSGLGFGTGFLGGLRLLTGAIPAAERAAIMAAFYLVAYLALSIPAVLAGVLVGVFGVQVAFQVIGAPIAVLALVTAVVALRRSRRHR</sequence>
<feature type="transmembrane region" description="Helical" evidence="8">
    <location>
        <begin position="185"/>
        <end position="205"/>
    </location>
</feature>
<dbReference type="InterPro" id="IPR050171">
    <property type="entry name" value="MFS_Transporters"/>
</dbReference>
<evidence type="ECO:0000313" key="10">
    <source>
        <dbReference type="EMBL" id="MFC4830004.1"/>
    </source>
</evidence>
<feature type="transmembrane region" description="Helical" evidence="8">
    <location>
        <begin position="64"/>
        <end position="84"/>
    </location>
</feature>
<dbReference type="InterPro" id="IPR005829">
    <property type="entry name" value="Sugar_transporter_CS"/>
</dbReference>
<feature type="transmembrane region" description="Helical" evidence="8">
    <location>
        <begin position="226"/>
        <end position="246"/>
    </location>
</feature>
<feature type="transmembrane region" description="Helical" evidence="8">
    <location>
        <begin position="320"/>
        <end position="344"/>
    </location>
</feature>
<evidence type="ECO:0000256" key="5">
    <source>
        <dbReference type="ARBA" id="ARBA00022989"/>
    </source>
</evidence>
<dbReference type="PANTHER" id="PTHR23517">
    <property type="entry name" value="RESISTANCE PROTEIN MDTM, PUTATIVE-RELATED-RELATED"/>
    <property type="match status" value="1"/>
</dbReference>
<feature type="transmembrane region" description="Helical" evidence="8">
    <location>
        <begin position="96"/>
        <end position="119"/>
    </location>
</feature>
<evidence type="ECO:0000259" key="9">
    <source>
        <dbReference type="PROSITE" id="PS50850"/>
    </source>
</evidence>
<organism evidence="10 11">
    <name type="scientific">Agromyces aurantiacus</name>
    <dbReference type="NCBI Taxonomy" id="165814"/>
    <lineage>
        <taxon>Bacteria</taxon>
        <taxon>Bacillati</taxon>
        <taxon>Actinomycetota</taxon>
        <taxon>Actinomycetes</taxon>
        <taxon>Micrococcales</taxon>
        <taxon>Microbacteriaceae</taxon>
        <taxon>Agromyces</taxon>
    </lineage>
</organism>
<feature type="transmembrane region" description="Helical" evidence="8">
    <location>
        <begin position="386"/>
        <end position="407"/>
    </location>
</feature>
<feature type="transmembrane region" description="Helical" evidence="8">
    <location>
        <begin position="356"/>
        <end position="380"/>
    </location>
</feature>
<dbReference type="PROSITE" id="PS50850">
    <property type="entry name" value="MFS"/>
    <property type="match status" value="1"/>
</dbReference>
<keyword evidence="3" id="KW-1003">Cell membrane</keyword>
<evidence type="ECO:0000256" key="2">
    <source>
        <dbReference type="ARBA" id="ARBA00022448"/>
    </source>
</evidence>
<protein>
    <submittedName>
        <fullName evidence="10">MFS transporter</fullName>
    </submittedName>
</protein>
<evidence type="ECO:0000256" key="6">
    <source>
        <dbReference type="ARBA" id="ARBA00023136"/>
    </source>
</evidence>
<dbReference type="PROSITE" id="PS00216">
    <property type="entry name" value="SUGAR_TRANSPORT_1"/>
    <property type="match status" value="1"/>
</dbReference>
<evidence type="ECO:0000256" key="8">
    <source>
        <dbReference type="SAM" id="Phobius"/>
    </source>
</evidence>
<proteinExistence type="predicted"/>
<evidence type="ECO:0000256" key="7">
    <source>
        <dbReference type="SAM" id="MobiDB-lite"/>
    </source>
</evidence>
<feature type="domain" description="Major facilitator superfamily (MFS) profile" evidence="9">
    <location>
        <begin position="29"/>
        <end position="410"/>
    </location>
</feature>
<feature type="transmembrane region" description="Helical" evidence="8">
    <location>
        <begin position="31"/>
        <end position="52"/>
    </location>
</feature>
<gene>
    <name evidence="10" type="ORF">ACFPER_14455</name>
</gene>
<dbReference type="RefSeq" id="WP_204394945.1">
    <property type="nucleotide sequence ID" value="NZ_JAFBBW010000001.1"/>
</dbReference>
<reference evidence="11" key="1">
    <citation type="journal article" date="2019" name="Int. J. Syst. Evol. Microbiol.">
        <title>The Global Catalogue of Microorganisms (GCM) 10K type strain sequencing project: providing services to taxonomists for standard genome sequencing and annotation.</title>
        <authorList>
            <consortium name="The Broad Institute Genomics Platform"/>
            <consortium name="The Broad Institute Genome Sequencing Center for Infectious Disease"/>
            <person name="Wu L."/>
            <person name="Ma J."/>
        </authorList>
    </citation>
    <scope>NUCLEOTIDE SEQUENCE [LARGE SCALE GENOMIC DNA]</scope>
    <source>
        <strain evidence="11">CGMCC 1.12192</strain>
    </source>
</reference>
<dbReference type="SUPFAM" id="SSF103473">
    <property type="entry name" value="MFS general substrate transporter"/>
    <property type="match status" value="1"/>
</dbReference>
<keyword evidence="6 8" id="KW-0472">Membrane</keyword>